<dbReference type="AlphaFoldDB" id="A0AA88IY54"/>
<sequence length="293" mass="32816">MSDEEFDAVVGFFRSTGARRHDTRIDANPACPGDMISALSEGNAEEIWALMERTLCYFPACLSAPRTRQRIPEDSGAPSESTRAGADTETRPLQPRRHRASPQRGDAPVASERPKEAEGRQRRPTHRAPEREAAPAGYIRFAQADELERGHRALQSPGVIRRGPTAEYTRRHRRLELGAVDSDAMEGKVVFFMRSGLYSTLDMIVGLLLECPDRPRKTRPWRQQKSAGAQPDEREPAKRVALSLLAFQASERLTAEELLETPSGWRRPHDRRGEGHGVGTMQECRVQSSVKLQ</sequence>
<name>A0AA88IY54_CHASR</name>
<reference evidence="2" key="1">
    <citation type="submission" date="2023-07" db="EMBL/GenBank/DDBJ databases">
        <title>Chromosome-level Genome Assembly of Striped Snakehead (Channa striata).</title>
        <authorList>
            <person name="Liu H."/>
        </authorList>
    </citation>
    <scope>NUCLEOTIDE SEQUENCE</scope>
    <source>
        <strain evidence="2">Gz</strain>
        <tissue evidence="2">Muscle</tissue>
    </source>
</reference>
<organism evidence="2 3">
    <name type="scientific">Channa striata</name>
    <name type="common">Snakehead murrel</name>
    <name type="synonym">Ophicephalus striatus</name>
    <dbReference type="NCBI Taxonomy" id="64152"/>
    <lineage>
        <taxon>Eukaryota</taxon>
        <taxon>Metazoa</taxon>
        <taxon>Chordata</taxon>
        <taxon>Craniata</taxon>
        <taxon>Vertebrata</taxon>
        <taxon>Euteleostomi</taxon>
        <taxon>Actinopterygii</taxon>
        <taxon>Neopterygii</taxon>
        <taxon>Teleostei</taxon>
        <taxon>Neoteleostei</taxon>
        <taxon>Acanthomorphata</taxon>
        <taxon>Anabantaria</taxon>
        <taxon>Anabantiformes</taxon>
        <taxon>Channoidei</taxon>
        <taxon>Channidae</taxon>
        <taxon>Channa</taxon>
    </lineage>
</organism>
<evidence type="ECO:0000313" key="2">
    <source>
        <dbReference type="EMBL" id="KAK2811903.1"/>
    </source>
</evidence>
<feature type="region of interest" description="Disordered" evidence="1">
    <location>
        <begin position="215"/>
        <end position="237"/>
    </location>
</feature>
<dbReference type="EMBL" id="JAUPFM010000156">
    <property type="protein sequence ID" value="KAK2811903.1"/>
    <property type="molecule type" value="Genomic_DNA"/>
</dbReference>
<feature type="region of interest" description="Disordered" evidence="1">
    <location>
        <begin position="258"/>
        <end position="293"/>
    </location>
</feature>
<feature type="compositionally biased region" description="Basic and acidic residues" evidence="1">
    <location>
        <begin position="112"/>
        <end position="133"/>
    </location>
</feature>
<evidence type="ECO:0000313" key="3">
    <source>
        <dbReference type="Proteomes" id="UP001187415"/>
    </source>
</evidence>
<accession>A0AA88IY54</accession>
<gene>
    <name evidence="2" type="ORF">Q5P01_000125</name>
</gene>
<evidence type="ECO:0000256" key="1">
    <source>
        <dbReference type="SAM" id="MobiDB-lite"/>
    </source>
</evidence>
<feature type="region of interest" description="Disordered" evidence="1">
    <location>
        <begin position="68"/>
        <end position="136"/>
    </location>
</feature>
<comment type="caution">
    <text evidence="2">The sequence shown here is derived from an EMBL/GenBank/DDBJ whole genome shotgun (WGS) entry which is preliminary data.</text>
</comment>
<dbReference type="Proteomes" id="UP001187415">
    <property type="component" value="Unassembled WGS sequence"/>
</dbReference>
<proteinExistence type="predicted"/>
<keyword evidence="3" id="KW-1185">Reference proteome</keyword>
<protein>
    <submittedName>
        <fullName evidence="2">Uncharacterized protein</fullName>
    </submittedName>
</protein>